<feature type="binding site" evidence="6">
    <location>
        <position position="154"/>
    </location>
    <ligand>
        <name>Fe cation</name>
        <dbReference type="ChEBI" id="CHEBI:24875"/>
        <note>catalytic</note>
    </ligand>
</feature>
<dbReference type="SUPFAM" id="SSF51197">
    <property type="entry name" value="Clavaminate synthase-like"/>
    <property type="match status" value="1"/>
</dbReference>
<sequence length="186" mass="20891">MVMIVNKCRRLGLGEGGFYQPRFRDGASLHLEMMCLGKNWDCEACRYGETRPVDGSFPPQIPAEFSHLVRKAIEESQSLMASKKLKVDDGIPFMSPDICIVNFYTTTGRLGLHQASAQFHKAQRTKREDEKAEKVALESGDVLLYGGRSRNVIHGVRSILKDTAPKVLVQETNLRPGRLNLTLRQC</sequence>
<dbReference type="SMR" id="A0A087H9H0"/>
<dbReference type="GO" id="GO:0005737">
    <property type="term" value="C:cytoplasm"/>
    <property type="evidence" value="ECO:0007669"/>
    <property type="project" value="TreeGrafter"/>
</dbReference>
<evidence type="ECO:0000256" key="5">
    <source>
        <dbReference type="ARBA" id="ARBA00023004"/>
    </source>
</evidence>
<feature type="domain" description="Alpha-ketoglutarate-dependent dioxygenase AlkB-like" evidence="7">
    <location>
        <begin position="7"/>
        <end position="114"/>
    </location>
</feature>
<name>A0A087H9H0_ARAAL</name>
<comment type="cofactor">
    <cofactor evidence="6">
        <name>Fe(2+)</name>
        <dbReference type="ChEBI" id="CHEBI:29033"/>
    </cofactor>
    <text evidence="6">Binds 1 Fe(2+) ion per subunit.</text>
</comment>
<evidence type="ECO:0000256" key="3">
    <source>
        <dbReference type="ARBA" id="ARBA00022964"/>
    </source>
</evidence>
<dbReference type="GO" id="GO:0008198">
    <property type="term" value="F:ferrous iron binding"/>
    <property type="evidence" value="ECO:0007669"/>
    <property type="project" value="TreeGrafter"/>
</dbReference>
<dbReference type="Gene3D" id="2.60.120.590">
    <property type="entry name" value="Alpha-ketoglutarate-dependent dioxygenase AlkB-like"/>
    <property type="match status" value="2"/>
</dbReference>
<proteinExistence type="inferred from homology"/>
<keyword evidence="2 6" id="KW-0479">Metal-binding</keyword>
<evidence type="ECO:0000256" key="6">
    <source>
        <dbReference type="PIRSR" id="PIRSR604574-2"/>
    </source>
</evidence>
<keyword evidence="4" id="KW-0560">Oxidoreductase</keyword>
<dbReference type="PANTHER" id="PTHR16557">
    <property type="entry name" value="ALKYLATED DNA REPAIR PROTEIN ALKB-RELATED"/>
    <property type="match status" value="1"/>
</dbReference>
<feature type="domain" description="Alpha-ketoglutarate-dependent dioxygenase AlkB-like" evidence="7">
    <location>
        <begin position="124"/>
        <end position="184"/>
    </location>
</feature>
<dbReference type="AlphaFoldDB" id="A0A087H9H0"/>
<dbReference type="Pfam" id="PF13532">
    <property type="entry name" value="2OG-FeII_Oxy_2"/>
    <property type="match status" value="2"/>
</dbReference>
<dbReference type="Gramene" id="KFK38772">
    <property type="protein sequence ID" value="KFK38772"/>
    <property type="gene ID" value="AALP_AA3G158400"/>
</dbReference>
<evidence type="ECO:0000259" key="7">
    <source>
        <dbReference type="Pfam" id="PF13532"/>
    </source>
</evidence>
<dbReference type="OrthoDB" id="6614653at2759"/>
<dbReference type="GO" id="GO:0035516">
    <property type="term" value="F:broad specificity oxidative DNA demethylase activity"/>
    <property type="evidence" value="ECO:0007669"/>
    <property type="project" value="TreeGrafter"/>
</dbReference>
<evidence type="ECO:0000313" key="9">
    <source>
        <dbReference type="Proteomes" id="UP000029120"/>
    </source>
</evidence>
<dbReference type="PANTHER" id="PTHR16557:SF2">
    <property type="entry name" value="NUCLEIC ACID DIOXYGENASE ALKBH1"/>
    <property type="match status" value="1"/>
</dbReference>
<dbReference type="Proteomes" id="UP000029120">
    <property type="component" value="Chromosome 3"/>
</dbReference>
<keyword evidence="5 6" id="KW-0408">Iron</keyword>
<evidence type="ECO:0000256" key="4">
    <source>
        <dbReference type="ARBA" id="ARBA00023002"/>
    </source>
</evidence>
<evidence type="ECO:0000256" key="1">
    <source>
        <dbReference type="ARBA" id="ARBA00007879"/>
    </source>
</evidence>
<gene>
    <name evidence="8" type="ordered locus">AALP_Aa3g158400</name>
</gene>
<feature type="binding site" evidence="6">
    <location>
        <position position="113"/>
    </location>
    <ligand>
        <name>Fe cation</name>
        <dbReference type="ChEBI" id="CHEBI:24875"/>
        <note>catalytic</note>
    </ligand>
</feature>
<protein>
    <recommendedName>
        <fullName evidence="7">Alpha-ketoglutarate-dependent dioxygenase AlkB-like domain-containing protein</fullName>
    </recommendedName>
</protein>
<comment type="similarity">
    <text evidence="1">Belongs to the alkB family.</text>
</comment>
<organism evidence="8 9">
    <name type="scientific">Arabis alpina</name>
    <name type="common">Alpine rock-cress</name>
    <dbReference type="NCBI Taxonomy" id="50452"/>
    <lineage>
        <taxon>Eukaryota</taxon>
        <taxon>Viridiplantae</taxon>
        <taxon>Streptophyta</taxon>
        <taxon>Embryophyta</taxon>
        <taxon>Tracheophyta</taxon>
        <taxon>Spermatophyta</taxon>
        <taxon>Magnoliopsida</taxon>
        <taxon>eudicotyledons</taxon>
        <taxon>Gunneridae</taxon>
        <taxon>Pentapetalae</taxon>
        <taxon>rosids</taxon>
        <taxon>malvids</taxon>
        <taxon>Brassicales</taxon>
        <taxon>Brassicaceae</taxon>
        <taxon>Arabideae</taxon>
        <taxon>Arabis</taxon>
    </lineage>
</organism>
<dbReference type="GO" id="GO:0035513">
    <property type="term" value="P:oxidative RNA demethylation"/>
    <property type="evidence" value="ECO:0007669"/>
    <property type="project" value="TreeGrafter"/>
</dbReference>
<dbReference type="InterPro" id="IPR027450">
    <property type="entry name" value="AlkB-like"/>
</dbReference>
<evidence type="ECO:0000256" key="2">
    <source>
        <dbReference type="ARBA" id="ARBA00022723"/>
    </source>
</evidence>
<accession>A0A087H9H0</accession>
<dbReference type="InterPro" id="IPR037151">
    <property type="entry name" value="AlkB-like_sf"/>
</dbReference>
<dbReference type="eggNOG" id="KOG2731">
    <property type="taxonomic scope" value="Eukaryota"/>
</dbReference>
<dbReference type="InterPro" id="IPR004574">
    <property type="entry name" value="Alkb"/>
</dbReference>
<dbReference type="GO" id="GO:0035515">
    <property type="term" value="F:oxidative RNA demethylase activity"/>
    <property type="evidence" value="ECO:0007669"/>
    <property type="project" value="TreeGrafter"/>
</dbReference>
<keyword evidence="9" id="KW-1185">Reference proteome</keyword>
<dbReference type="OMA" id="HERQDEG"/>
<evidence type="ECO:0000313" key="8">
    <source>
        <dbReference type="EMBL" id="KFK38772.1"/>
    </source>
</evidence>
<reference evidence="9" key="1">
    <citation type="journal article" date="2015" name="Nat. Plants">
        <title>Genome expansion of Arabis alpina linked with retrotransposition and reduced symmetric DNA methylation.</title>
        <authorList>
            <person name="Willing E.M."/>
            <person name="Rawat V."/>
            <person name="Mandakova T."/>
            <person name="Maumus F."/>
            <person name="James G.V."/>
            <person name="Nordstroem K.J."/>
            <person name="Becker C."/>
            <person name="Warthmann N."/>
            <person name="Chica C."/>
            <person name="Szarzynska B."/>
            <person name="Zytnicki M."/>
            <person name="Albani M.C."/>
            <person name="Kiefer C."/>
            <person name="Bergonzi S."/>
            <person name="Castaings L."/>
            <person name="Mateos J.L."/>
            <person name="Berns M.C."/>
            <person name="Bujdoso N."/>
            <person name="Piofczyk T."/>
            <person name="de Lorenzo L."/>
            <person name="Barrero-Sicilia C."/>
            <person name="Mateos I."/>
            <person name="Piednoel M."/>
            <person name="Hagmann J."/>
            <person name="Chen-Min-Tao R."/>
            <person name="Iglesias-Fernandez R."/>
            <person name="Schuster S.C."/>
            <person name="Alonso-Blanco C."/>
            <person name="Roudier F."/>
            <person name="Carbonero P."/>
            <person name="Paz-Ares J."/>
            <person name="Davis S.J."/>
            <person name="Pecinka A."/>
            <person name="Quesneville H."/>
            <person name="Colot V."/>
            <person name="Lysak M.A."/>
            <person name="Weigel D."/>
            <person name="Coupland G."/>
            <person name="Schneeberger K."/>
        </authorList>
    </citation>
    <scope>NUCLEOTIDE SEQUENCE [LARGE SCALE GENOMIC DNA]</scope>
    <source>
        <strain evidence="9">cv. Pajares</strain>
    </source>
</reference>
<dbReference type="EMBL" id="CM002871">
    <property type="protein sequence ID" value="KFK38772.1"/>
    <property type="molecule type" value="Genomic_DNA"/>
</dbReference>
<keyword evidence="3" id="KW-0223">Dioxygenase</keyword>